<feature type="coiled-coil region" evidence="1">
    <location>
        <begin position="6"/>
        <end position="43"/>
    </location>
</feature>
<dbReference type="GeneID" id="80518198"/>
<keyword evidence="1" id="KW-0175">Coiled coil</keyword>
<dbReference type="EMBL" id="KY523104">
    <property type="protein sequence ID" value="QKU34786.1"/>
    <property type="molecule type" value="Genomic_DNA"/>
</dbReference>
<proteinExistence type="predicted"/>
<evidence type="ECO:0000313" key="2">
    <source>
        <dbReference type="EMBL" id="QKU34786.1"/>
    </source>
</evidence>
<name>A0A6N1NSV7_9VIRU</name>
<evidence type="ECO:0000256" key="1">
    <source>
        <dbReference type="SAM" id="Coils"/>
    </source>
</evidence>
<sequence>MAQVNISDVKKQITEIDNLILKLENEKEKLFEQKNELEKLIRKKYTTYNTFNFFPDEFQKLAIYKPSEYRIYCGDSEKCNSYYLKYDQYKFHITDRPDEHYPYTFDVSVKSDNNKWIVLSFTDSQYESNVPFIVKLFYRYPVKITSADSLHYGYLIDLESVIDRAKNLFGDNWKYELSFGIIVFYYWVKIYYQNEKNKSLEDVFEKDSGDNQP</sequence>
<accession>A0A6N1NSV7</accession>
<reference evidence="2" key="1">
    <citation type="submission" date="2017-01" db="EMBL/GenBank/DDBJ databases">
        <authorList>
            <person name="Assis F.L."/>
            <person name="Abrahao J.S."/>
            <person name="Silva L."/>
            <person name="Khalil J.B."/>
            <person name="Rodrigues R."/>
            <person name="Silva L.S."/>
            <person name="Arantes T."/>
            <person name="Boratto P."/>
            <person name="Andrade M."/>
            <person name="Kroon E.G."/>
            <person name="Ribeiro B."/>
            <person name="Bergier I."/>
            <person name="Seligmann H."/>
            <person name="Ghigo E."/>
            <person name="Colson P."/>
            <person name="Levasseur A."/>
            <person name="Raoult D."/>
            <person name="Scola B.L."/>
        </authorList>
    </citation>
    <scope>NUCLEOTIDE SEQUENCE</scope>
    <source>
        <strain evidence="2">Soda lake</strain>
    </source>
</reference>
<protein>
    <submittedName>
        <fullName evidence="2">Putative orfan</fullName>
    </submittedName>
</protein>
<organism evidence="2">
    <name type="scientific">Tupanvirus soda lake</name>
    <dbReference type="NCBI Taxonomy" id="2126985"/>
    <lineage>
        <taxon>Viruses</taxon>
        <taxon>Varidnaviria</taxon>
        <taxon>Bamfordvirae</taxon>
        <taxon>Nucleocytoviricota</taxon>
        <taxon>Megaviricetes</taxon>
        <taxon>Imitervirales</taxon>
        <taxon>Mimiviridae</taxon>
        <taxon>Megamimivirinae</taxon>
        <taxon>Tupanvirus</taxon>
        <taxon>Tupanvirus salinum</taxon>
    </lineage>
</organism>
<dbReference type="KEGG" id="vg:80518198"/>
<dbReference type="RefSeq" id="YP_010781434.1">
    <property type="nucleotide sequence ID" value="NC_075039.1"/>
</dbReference>
<reference evidence="2" key="2">
    <citation type="journal article" date="2018" name="Nat. Commun.">
        <title>Tailed giant Tupanvirus possesses the most complete translational apparatus of the known virosphere.</title>
        <authorList>
            <person name="Abrahao J."/>
            <person name="Silva L."/>
            <person name="Silva L.S."/>
            <person name="Khalil J.Y.B."/>
            <person name="Rodrigues R."/>
            <person name="Arantes T."/>
            <person name="Assis F."/>
            <person name="Boratto P."/>
            <person name="Andrade M."/>
            <person name="Kroon E.G."/>
            <person name="Ribeiro B."/>
            <person name="Bergier I."/>
            <person name="Seligmann H."/>
            <person name="Ghigo E."/>
            <person name="Colson P."/>
            <person name="Levasseur A."/>
            <person name="Kroemer G."/>
            <person name="Raoult D."/>
            <person name="La Scola B."/>
        </authorList>
    </citation>
    <scope>NUCLEOTIDE SEQUENCE [LARGE SCALE GENOMIC DNA]</scope>
    <source>
        <strain evidence="2">Soda lake</strain>
    </source>
</reference>